<dbReference type="Proteomes" id="UP000470446">
    <property type="component" value="Unassembled WGS sequence"/>
</dbReference>
<gene>
    <name evidence="1" type="ORF">G3I32_25960</name>
</gene>
<reference evidence="1 2" key="1">
    <citation type="submission" date="2020-01" db="EMBL/GenBank/DDBJ databases">
        <title>Insect and environment-associated Actinomycetes.</title>
        <authorList>
            <person name="Currrie C."/>
            <person name="Chevrette M."/>
            <person name="Carlson C."/>
            <person name="Stubbendieck R."/>
            <person name="Wendt-Pienkowski E."/>
        </authorList>
    </citation>
    <scope>NUCLEOTIDE SEQUENCE [LARGE SCALE GENOMIC DNA]</scope>
    <source>
        <strain evidence="1 2">SID14163</strain>
    </source>
</reference>
<dbReference type="RefSeq" id="WP_164247184.1">
    <property type="nucleotide sequence ID" value="NZ_JAAGMA010000703.1"/>
</dbReference>
<dbReference type="EMBL" id="JAAGMA010000703">
    <property type="protein sequence ID" value="NEB12237.1"/>
    <property type="molecule type" value="Genomic_DNA"/>
</dbReference>
<evidence type="ECO:0000313" key="2">
    <source>
        <dbReference type="Proteomes" id="UP000470446"/>
    </source>
</evidence>
<accession>A0A7K3PQW7</accession>
<sequence length="154" mass="16470">MRVVIHQGEEPVLGESTEVASHDAFAAADGSGDTSGFGAGVRRDREHHQVLAMPALHQVLTEKSSGADAEAEARGDRQVIIVVIPTQALNPRAKSTGGVKRADRIAGSDRTDLPGWVYAVRGGHRDSCLRVALGNCSRSSSSTNWRSFLRDVVR</sequence>
<name>A0A7K3PQW7_9ACTN</name>
<evidence type="ECO:0000313" key="1">
    <source>
        <dbReference type="EMBL" id="NEB12237.1"/>
    </source>
</evidence>
<dbReference type="AlphaFoldDB" id="A0A7K3PQW7"/>
<organism evidence="1 2">
    <name type="scientific">Streptomyces coelicoflavus</name>
    <dbReference type="NCBI Taxonomy" id="285562"/>
    <lineage>
        <taxon>Bacteria</taxon>
        <taxon>Bacillati</taxon>
        <taxon>Actinomycetota</taxon>
        <taxon>Actinomycetes</taxon>
        <taxon>Kitasatosporales</taxon>
        <taxon>Streptomycetaceae</taxon>
        <taxon>Streptomyces</taxon>
    </lineage>
</organism>
<proteinExistence type="predicted"/>
<protein>
    <submittedName>
        <fullName evidence="1">Uncharacterized protein</fullName>
    </submittedName>
</protein>
<comment type="caution">
    <text evidence="1">The sequence shown here is derived from an EMBL/GenBank/DDBJ whole genome shotgun (WGS) entry which is preliminary data.</text>
</comment>